<protein>
    <submittedName>
        <fullName evidence="2">Uncharacterized protein</fullName>
    </submittedName>
</protein>
<feature type="compositionally biased region" description="Polar residues" evidence="1">
    <location>
        <begin position="493"/>
        <end position="503"/>
    </location>
</feature>
<feature type="compositionally biased region" description="Basic and acidic residues" evidence="1">
    <location>
        <begin position="456"/>
        <end position="465"/>
    </location>
</feature>
<organism evidence="2 3">
    <name type="scientific">Orbilia ellipsospora</name>
    <dbReference type="NCBI Taxonomy" id="2528407"/>
    <lineage>
        <taxon>Eukaryota</taxon>
        <taxon>Fungi</taxon>
        <taxon>Dikarya</taxon>
        <taxon>Ascomycota</taxon>
        <taxon>Pezizomycotina</taxon>
        <taxon>Orbiliomycetes</taxon>
        <taxon>Orbiliales</taxon>
        <taxon>Orbiliaceae</taxon>
        <taxon>Orbilia</taxon>
    </lineage>
</organism>
<gene>
    <name evidence="2" type="ORF">TWF694_002417</name>
</gene>
<accession>A0AAV9X345</accession>
<feature type="compositionally biased region" description="Low complexity" evidence="1">
    <location>
        <begin position="157"/>
        <end position="168"/>
    </location>
</feature>
<comment type="caution">
    <text evidence="2">The sequence shown here is derived from an EMBL/GenBank/DDBJ whole genome shotgun (WGS) entry which is preliminary data.</text>
</comment>
<dbReference type="EMBL" id="JAVHJO010000011">
    <property type="protein sequence ID" value="KAK6533478.1"/>
    <property type="molecule type" value="Genomic_DNA"/>
</dbReference>
<feature type="region of interest" description="Disordered" evidence="1">
    <location>
        <begin position="150"/>
        <end position="194"/>
    </location>
</feature>
<feature type="region of interest" description="Disordered" evidence="1">
    <location>
        <begin position="344"/>
        <end position="514"/>
    </location>
</feature>
<dbReference type="Proteomes" id="UP001365542">
    <property type="component" value="Unassembled WGS sequence"/>
</dbReference>
<feature type="compositionally biased region" description="Basic and acidic residues" evidence="1">
    <location>
        <begin position="169"/>
        <end position="181"/>
    </location>
</feature>
<feature type="compositionally biased region" description="Basic and acidic residues" evidence="1">
    <location>
        <begin position="428"/>
        <end position="438"/>
    </location>
</feature>
<dbReference type="AlphaFoldDB" id="A0AAV9X345"/>
<proteinExistence type="predicted"/>
<evidence type="ECO:0000256" key="1">
    <source>
        <dbReference type="SAM" id="MobiDB-lite"/>
    </source>
</evidence>
<evidence type="ECO:0000313" key="2">
    <source>
        <dbReference type="EMBL" id="KAK6533478.1"/>
    </source>
</evidence>
<name>A0AAV9X345_9PEZI</name>
<feature type="region of interest" description="Disordered" evidence="1">
    <location>
        <begin position="544"/>
        <end position="568"/>
    </location>
</feature>
<keyword evidence="3" id="KW-1185">Reference proteome</keyword>
<evidence type="ECO:0000313" key="3">
    <source>
        <dbReference type="Proteomes" id="UP001365542"/>
    </source>
</evidence>
<sequence>MDKSSSSGSGGSKATLHASTVFKFVAFQDTTPNIGAKIKGHDERVKSWQDYQVTDVWFSETMVDREIKNNPVGSYIQAYMDMGKVRKEILDNYMKTLNDTEKPDAVTSPWEPVHLFPGSWVVEKKKNGETVRRPPGVFWVIIKKTKKVQQKSEEKFSSSSSGSSSIKGVLKDDKKDDKRDLYGPLPGSKASNIKSAEDPLVHQLLSAITKMNTNNNGPDMQVQLQQLQQQFAALTQNQRNQHHQQHMPMPMQMYTGFTPAPYQMQALPYQDQGMQMNTRLPLPQAPLPPNSYHQYVPSRGSPDTSPIQMNSPYSPTGFNNNSHTIYSLPNGSSSRTRISYDEEEDYNSHLNSMEPSNYPRGGAGSRRHSMSSASYGNNGMRFQDDLPHHIKHGGGGGNGMFPDMRQMQPSRGQHQQHLIGGHPHHHPHLEPGKLKMLESWRQQDNSSNSERDSEEEFRGRPESRGGDSIYMPGHLLNSRSRSGTRSGFADLSAPSSRRNSVSFGSGGMSDPRYSSGMMGLGKGFGMVNASSDDEMSMNHHDRRLMSHHMGGTPDRTMSKTPGPWPQQR</sequence>
<reference evidence="2 3" key="1">
    <citation type="submission" date="2019-10" db="EMBL/GenBank/DDBJ databases">
        <authorList>
            <person name="Palmer J.M."/>
        </authorList>
    </citation>
    <scope>NUCLEOTIDE SEQUENCE [LARGE SCALE GENOMIC DNA]</scope>
    <source>
        <strain evidence="2 3">TWF694</strain>
    </source>
</reference>